<evidence type="ECO:0000256" key="8">
    <source>
        <dbReference type="ARBA" id="ARBA00023054"/>
    </source>
</evidence>
<evidence type="ECO:0000256" key="12">
    <source>
        <dbReference type="ARBA" id="ARBA00060830"/>
    </source>
</evidence>
<evidence type="ECO:0000256" key="13">
    <source>
        <dbReference type="HAMAP-Rule" id="MF_02004"/>
    </source>
</evidence>
<keyword evidence="3 13" id="KW-0963">Cytoplasm</keyword>
<dbReference type="GO" id="GO:0004832">
    <property type="term" value="F:valine-tRNA ligase activity"/>
    <property type="evidence" value="ECO:0007669"/>
    <property type="project" value="UniProtKB-UniRule"/>
</dbReference>
<evidence type="ECO:0000256" key="3">
    <source>
        <dbReference type="ARBA" id="ARBA00022490"/>
    </source>
</evidence>
<dbReference type="InterPro" id="IPR014729">
    <property type="entry name" value="Rossmann-like_a/b/a_fold"/>
</dbReference>
<dbReference type="SUPFAM" id="SSF47323">
    <property type="entry name" value="Anticodon-binding domain of a subclass of class I aminoacyl-tRNA synthetases"/>
    <property type="match status" value="1"/>
</dbReference>
<dbReference type="GO" id="GO:0006438">
    <property type="term" value="P:valyl-tRNA aminoacylation"/>
    <property type="evidence" value="ECO:0007669"/>
    <property type="project" value="UniProtKB-UniRule"/>
</dbReference>
<comment type="similarity">
    <text evidence="12 13">Belongs to the class-I aminoacyl-tRNA synthetase family. ValS type 1 subfamily.</text>
</comment>
<evidence type="ECO:0000256" key="11">
    <source>
        <dbReference type="ARBA" id="ARBA00055630"/>
    </source>
</evidence>
<dbReference type="FunFam" id="3.90.740.10:FF:000003">
    <property type="entry name" value="Valine--tRNA ligase"/>
    <property type="match status" value="1"/>
</dbReference>
<feature type="domain" description="Methionyl/Valyl/Leucyl/Isoleucyl-tRNA synthetase anticodon-binding" evidence="15">
    <location>
        <begin position="648"/>
        <end position="800"/>
    </location>
</feature>
<dbReference type="CDD" id="cd00817">
    <property type="entry name" value="ValRS_core"/>
    <property type="match status" value="1"/>
</dbReference>
<dbReference type="GO" id="GO:0005829">
    <property type="term" value="C:cytosol"/>
    <property type="evidence" value="ECO:0007669"/>
    <property type="project" value="TreeGrafter"/>
</dbReference>
<dbReference type="Proteomes" id="UP000054058">
    <property type="component" value="Unassembled WGS sequence"/>
</dbReference>
<dbReference type="SUPFAM" id="SSF46589">
    <property type="entry name" value="tRNA-binding arm"/>
    <property type="match status" value="1"/>
</dbReference>
<dbReference type="FunFam" id="3.40.50.620:FF:000032">
    <property type="entry name" value="Valine--tRNA ligase"/>
    <property type="match status" value="1"/>
</dbReference>
<dbReference type="InterPro" id="IPR037118">
    <property type="entry name" value="Val-tRNA_synth_C_sf"/>
</dbReference>
<dbReference type="NCBIfam" id="NF004349">
    <property type="entry name" value="PRK05729.1"/>
    <property type="match status" value="1"/>
</dbReference>
<dbReference type="InterPro" id="IPR010978">
    <property type="entry name" value="tRNA-bd_arm"/>
</dbReference>
<evidence type="ECO:0000256" key="1">
    <source>
        <dbReference type="ARBA" id="ARBA00004496"/>
    </source>
</evidence>
<dbReference type="Pfam" id="PF08264">
    <property type="entry name" value="Anticodon_1"/>
    <property type="match status" value="1"/>
</dbReference>
<feature type="short sequence motif" description="'KMSKS' region" evidence="13">
    <location>
        <begin position="528"/>
        <end position="532"/>
    </location>
</feature>
<evidence type="ECO:0000313" key="17">
    <source>
        <dbReference type="EMBL" id="ETX09465.1"/>
    </source>
</evidence>
<dbReference type="InterPro" id="IPR002300">
    <property type="entry name" value="aa-tRNA-synth_Ia"/>
</dbReference>
<evidence type="ECO:0000256" key="6">
    <source>
        <dbReference type="ARBA" id="ARBA00022840"/>
    </source>
</evidence>
<evidence type="ECO:0000256" key="9">
    <source>
        <dbReference type="ARBA" id="ARBA00023146"/>
    </source>
</evidence>
<dbReference type="Pfam" id="PF10458">
    <property type="entry name" value="Val_tRNA-synt_C"/>
    <property type="match status" value="1"/>
</dbReference>
<keyword evidence="18" id="KW-1185">Reference proteome</keyword>
<comment type="domain">
    <text evidence="13">The C-terminal coiled-coil domain is crucial for aminoacylation activity.</text>
</comment>
<feature type="short sequence motif" description="'HIGH' region" evidence="13">
    <location>
        <begin position="40"/>
        <end position="50"/>
    </location>
</feature>
<dbReference type="Gene3D" id="1.10.287.380">
    <property type="entry name" value="Valyl-tRNA synthetase, C-terminal domain"/>
    <property type="match status" value="1"/>
</dbReference>
<dbReference type="Gene3D" id="3.40.50.620">
    <property type="entry name" value="HUPs"/>
    <property type="match status" value="2"/>
</dbReference>
<dbReference type="FunFam" id="1.10.730.10:FF:000007">
    <property type="entry name" value="Valine--tRNA ligase"/>
    <property type="match status" value="1"/>
</dbReference>
<dbReference type="PRINTS" id="PR00986">
    <property type="entry name" value="TRNASYNTHVAL"/>
</dbReference>
<comment type="function">
    <text evidence="11 13">Catalyzes the attachment of valine to tRNA(Val). As ValRS can inadvertently accommodate and process structurally similar amino acids such as threonine, to avoid such errors, it has a 'posttransfer' editing activity that hydrolyzes mischarged Thr-tRNA(Val) in a tRNA-dependent manner.</text>
</comment>
<feature type="coiled-coil region" evidence="13">
    <location>
        <begin position="858"/>
        <end position="927"/>
    </location>
</feature>
<comment type="subunit">
    <text evidence="2 13">Monomer.</text>
</comment>
<dbReference type="FunFam" id="3.40.50.620:FF:000073">
    <property type="entry name" value="Valine--tRNA ligase"/>
    <property type="match status" value="1"/>
</dbReference>
<dbReference type="GO" id="GO:0005524">
    <property type="term" value="F:ATP binding"/>
    <property type="evidence" value="ECO:0007669"/>
    <property type="project" value="UniProtKB-UniRule"/>
</dbReference>
<dbReference type="AlphaFoldDB" id="X7E0V5"/>
<dbReference type="InterPro" id="IPR033705">
    <property type="entry name" value="Anticodon_Ia_Val"/>
</dbReference>
<dbReference type="InterPro" id="IPR009008">
    <property type="entry name" value="Val/Leu/Ile-tRNA-synth_edit"/>
</dbReference>
<evidence type="ECO:0000256" key="4">
    <source>
        <dbReference type="ARBA" id="ARBA00022598"/>
    </source>
</evidence>
<dbReference type="FunFam" id="3.90.740.10:FF:000010">
    <property type="entry name" value="Valine--tRNA ligase"/>
    <property type="match status" value="1"/>
</dbReference>
<keyword evidence="5 13" id="KW-0547">Nucleotide-binding</keyword>
<dbReference type="eggNOG" id="COG0525">
    <property type="taxonomic scope" value="Bacteria"/>
</dbReference>
<dbReference type="InterPro" id="IPR002303">
    <property type="entry name" value="Valyl-tRNA_ligase"/>
</dbReference>
<organism evidence="17 18">
    <name type="scientific">Marinomonas ushuaiensis DSM 15871</name>
    <dbReference type="NCBI Taxonomy" id="1122207"/>
    <lineage>
        <taxon>Bacteria</taxon>
        <taxon>Pseudomonadati</taxon>
        <taxon>Pseudomonadota</taxon>
        <taxon>Gammaproteobacteria</taxon>
        <taxon>Oceanospirillales</taxon>
        <taxon>Oceanospirillaceae</taxon>
        <taxon>Marinomonas</taxon>
    </lineage>
</organism>
<keyword evidence="6 13" id="KW-0067">ATP-binding</keyword>
<dbReference type="InterPro" id="IPR009080">
    <property type="entry name" value="tRNAsynth_Ia_anticodon-bd"/>
</dbReference>
<dbReference type="EC" id="6.1.1.9" evidence="13"/>
<evidence type="ECO:0000259" key="14">
    <source>
        <dbReference type="Pfam" id="PF00133"/>
    </source>
</evidence>
<dbReference type="PROSITE" id="PS00178">
    <property type="entry name" value="AA_TRNA_LIGASE_I"/>
    <property type="match status" value="1"/>
</dbReference>
<dbReference type="PANTHER" id="PTHR11946">
    <property type="entry name" value="VALYL-TRNA SYNTHETASES"/>
    <property type="match status" value="1"/>
</dbReference>
<dbReference type="SUPFAM" id="SSF50677">
    <property type="entry name" value="ValRS/IleRS/LeuRS editing domain"/>
    <property type="match status" value="1"/>
</dbReference>
<proteinExistence type="inferred from homology"/>
<evidence type="ECO:0000256" key="10">
    <source>
        <dbReference type="ARBA" id="ARBA00047552"/>
    </source>
</evidence>
<comment type="domain">
    <text evidence="13">ValRS has two distinct active sites: one for aminoacylation and one for editing. The misactivated threonine is translocated from the active site to the editing site.</text>
</comment>
<dbReference type="OrthoDB" id="9810365at2"/>
<dbReference type="InterPro" id="IPR013155">
    <property type="entry name" value="M/V/L/I-tRNA-synth_anticd-bd"/>
</dbReference>
<dbReference type="GO" id="GO:0002161">
    <property type="term" value="F:aminoacyl-tRNA deacylase activity"/>
    <property type="evidence" value="ECO:0007669"/>
    <property type="project" value="InterPro"/>
</dbReference>
<protein>
    <recommendedName>
        <fullName evidence="13">Valine--tRNA ligase</fullName>
        <ecNumber evidence="13">6.1.1.9</ecNumber>
    </recommendedName>
    <alternativeName>
        <fullName evidence="13">Valyl-tRNA synthetase</fullName>
        <shortName evidence="13">ValRS</shortName>
    </alternativeName>
</protein>
<gene>
    <name evidence="13" type="primary">valS</name>
    <name evidence="17" type="ORF">MUS1_08555</name>
</gene>
<dbReference type="Gene3D" id="3.90.740.10">
    <property type="entry name" value="Valyl/Leucyl/Isoleucyl-tRNA synthetase, editing domain"/>
    <property type="match status" value="1"/>
</dbReference>
<dbReference type="RefSeq" id="WP_036163916.1">
    <property type="nucleotide sequence ID" value="NZ_JAMB01000021.1"/>
</dbReference>
<keyword evidence="4 13" id="KW-0436">Ligase</keyword>
<dbReference type="NCBIfam" id="TIGR00422">
    <property type="entry name" value="valS"/>
    <property type="match status" value="1"/>
</dbReference>
<reference evidence="17 18" key="1">
    <citation type="submission" date="2014-01" db="EMBL/GenBank/DDBJ databases">
        <title>Marinomonas ushuaiensis DSM 15871 Genome Sequencing.</title>
        <authorList>
            <person name="Lai Q."/>
            <person name="Shao Z.S."/>
        </authorList>
    </citation>
    <scope>NUCLEOTIDE SEQUENCE [LARGE SCALE GENOMIC DNA]</scope>
    <source>
        <strain evidence="17 18">DSM 15871</strain>
    </source>
</reference>
<dbReference type="SUPFAM" id="SSF52374">
    <property type="entry name" value="Nucleotidylyl transferase"/>
    <property type="match status" value="1"/>
</dbReference>
<keyword evidence="7 13" id="KW-0648">Protein biosynthesis</keyword>
<name>X7E0V5_9GAMM</name>
<accession>X7E0V5</accession>
<dbReference type="FunFam" id="1.10.287.380:FF:000001">
    <property type="entry name" value="Valine--tRNA ligase"/>
    <property type="match status" value="1"/>
</dbReference>
<dbReference type="PANTHER" id="PTHR11946:SF93">
    <property type="entry name" value="VALINE--TRNA LIGASE, CHLOROPLASTIC_MITOCHONDRIAL 2"/>
    <property type="match status" value="1"/>
</dbReference>
<comment type="catalytic activity">
    <reaction evidence="10 13">
        <text>tRNA(Val) + L-valine + ATP = L-valyl-tRNA(Val) + AMP + diphosphate</text>
        <dbReference type="Rhea" id="RHEA:10704"/>
        <dbReference type="Rhea" id="RHEA-COMP:9672"/>
        <dbReference type="Rhea" id="RHEA-COMP:9708"/>
        <dbReference type="ChEBI" id="CHEBI:30616"/>
        <dbReference type="ChEBI" id="CHEBI:33019"/>
        <dbReference type="ChEBI" id="CHEBI:57762"/>
        <dbReference type="ChEBI" id="CHEBI:78442"/>
        <dbReference type="ChEBI" id="CHEBI:78537"/>
        <dbReference type="ChEBI" id="CHEBI:456215"/>
        <dbReference type="EC" id="6.1.1.9"/>
    </reaction>
</comment>
<feature type="binding site" evidence="13">
    <location>
        <position position="531"/>
    </location>
    <ligand>
        <name>ATP</name>
        <dbReference type="ChEBI" id="CHEBI:30616"/>
    </ligand>
</feature>
<keyword evidence="9 13" id="KW-0030">Aminoacyl-tRNA synthetase</keyword>
<dbReference type="Pfam" id="PF00133">
    <property type="entry name" value="tRNA-synt_1"/>
    <property type="match status" value="1"/>
</dbReference>
<sequence length="927" mass="105330">MEKTYQPQSIEKPIYQRWEEGGYFAPQGNGSPFSIMIPPPNVTGSLHMGHAFQHTLMDAMIRRERMKGSRTLWQPGCDHAGIATQMVVERQLAAENQTRHDLGREKFLEKVWEWKDQSGGTISDQMRVMGDSVAWDKERFTMDPGMSAAVQEVFVRLYDEGIIYRGQRLVNWDPVLHTAISDLEVISEEENGFMWYFRYPLADGVKTEDGKDYIVVATTRPETMFGDAAVAVAPDDERFAALVGKEIELPLVGRRIPIVADEYVDKEFGTGCVKITPAHDFNDYEVGKRHDMPLINILTDDAAINDVAPEKYRGMDRFDARKAVVADFDALGLLEKIADHKLKVPRGERGNTVIEPYLTQQWYVAVESLAKPAIEAVENGDIQFVPKQWENTYFAWMRDLNDWCISRQLWWGHQIPAWYDADGKFYVGKDEEEVRAKYSLSADIELTQDEDVLDTWFSSALWTFATQGWPEETQDFKEFSESDVLVTGFDIIFFWVARMIMMTLKFTNKVPFKTVYITGLIRDERGDKMSKSKGNVIDPLDLINGIDIESLVTKRTYGMMQPRLAAKVEKNTRETYPEGIQSYGTDALRFTLCSLASGGRDIKFDLNRLEGYRNFCNKIWNATRYVLMNTEDQDCGQNGADVELSLADKWIISRLQHAEDAVNRAFETHRFDLAAQALYEFMWHEYCDWYLELSKPVLWDENATAAQLMGTRRTLVRILEAFLRLAHPMMPFLTEEIWQRIAPLAGVSGDTIMVAQYPEAEGSKKDAEAEADVEWLKGVIEGVRNIRGEMNISPSKPLAVLCRNGSGQDKIRLDANLTFLQTLAKLDTVTWLAAGDEAPMSATALVGDMEVLVPMAGLIDKDAELARLQKEIDKSSKELQRIQGKLSNDSFVAKAPAEVVEKERAKCDDLQLTVSKLEEQKTSIESL</sequence>
<feature type="domain" description="Valyl-tRNA synthetase tRNA-binding arm" evidence="16">
    <location>
        <begin position="862"/>
        <end position="922"/>
    </location>
</feature>
<evidence type="ECO:0000256" key="2">
    <source>
        <dbReference type="ARBA" id="ARBA00011245"/>
    </source>
</evidence>
<feature type="domain" description="Aminoacyl-tRNA synthetase class Ia" evidence="14">
    <location>
        <begin position="14"/>
        <end position="605"/>
    </location>
</feature>
<comment type="caution">
    <text evidence="17">The sequence shown here is derived from an EMBL/GenBank/DDBJ whole genome shotgun (WGS) entry which is preliminary data.</text>
</comment>
<dbReference type="HAMAP" id="MF_02004">
    <property type="entry name" value="Val_tRNA_synth_type1"/>
    <property type="match status" value="1"/>
</dbReference>
<dbReference type="STRING" id="1122207.MUS1_08555"/>
<dbReference type="PATRIC" id="fig|1122207.3.peg.3059"/>
<evidence type="ECO:0000259" key="15">
    <source>
        <dbReference type="Pfam" id="PF08264"/>
    </source>
</evidence>
<evidence type="ECO:0000313" key="18">
    <source>
        <dbReference type="Proteomes" id="UP000054058"/>
    </source>
</evidence>
<comment type="subcellular location">
    <subcellularLocation>
        <location evidence="1 13">Cytoplasm</location>
    </subcellularLocation>
</comment>
<dbReference type="EMBL" id="JAMB01000021">
    <property type="protein sequence ID" value="ETX09465.1"/>
    <property type="molecule type" value="Genomic_DNA"/>
</dbReference>
<dbReference type="Gene3D" id="1.10.730.10">
    <property type="entry name" value="Isoleucyl-tRNA Synthetase, Domain 1"/>
    <property type="match status" value="1"/>
</dbReference>
<dbReference type="InterPro" id="IPR019499">
    <property type="entry name" value="Val-tRNA_synth_tRNA-bd"/>
</dbReference>
<keyword evidence="8 13" id="KW-0175">Coiled coil</keyword>
<dbReference type="InterPro" id="IPR001412">
    <property type="entry name" value="aa-tRNA-synth_I_CS"/>
</dbReference>
<dbReference type="CDD" id="cd07962">
    <property type="entry name" value="Anticodon_Ia_Val"/>
    <property type="match status" value="1"/>
</dbReference>
<evidence type="ECO:0000256" key="5">
    <source>
        <dbReference type="ARBA" id="ARBA00022741"/>
    </source>
</evidence>
<evidence type="ECO:0000259" key="16">
    <source>
        <dbReference type="Pfam" id="PF10458"/>
    </source>
</evidence>
<evidence type="ECO:0000256" key="7">
    <source>
        <dbReference type="ARBA" id="ARBA00022917"/>
    </source>
</evidence>